<dbReference type="GeneID" id="56350447"/>
<dbReference type="FunFam" id="1.10.10.10:FF:000257">
    <property type="entry name" value="Transcriptional repressor CcpN"/>
    <property type="match status" value="1"/>
</dbReference>
<dbReference type="Pfam" id="PF00571">
    <property type="entry name" value="CBS"/>
    <property type="match status" value="2"/>
</dbReference>
<dbReference type="FunFam" id="3.10.580.10:FF:000016">
    <property type="entry name" value="Transcriptional repressor CcpN"/>
    <property type="match status" value="1"/>
</dbReference>
<evidence type="ECO:0000313" key="5">
    <source>
        <dbReference type="EMBL" id="PAD80916.1"/>
    </source>
</evidence>
<reference evidence="5 7" key="2">
    <citation type="submission" date="2017-07" db="EMBL/GenBank/DDBJ databases">
        <title>Isolation and whole genome analysis of endospore-forming bacteria from heroin.</title>
        <authorList>
            <person name="Kalinowski J."/>
            <person name="Ahrens B."/>
            <person name="Al-Dilaimi A."/>
            <person name="Winkler A."/>
            <person name="Wibberg D."/>
            <person name="Schleenbecker U."/>
            <person name="Ruckert C."/>
            <person name="Wolfel R."/>
            <person name="Grass G."/>
        </authorList>
    </citation>
    <scope>NUCLEOTIDE SEQUENCE [LARGE SCALE GENOMIC DNA]</scope>
    <source>
        <strain evidence="5 7">7521-2</strain>
    </source>
</reference>
<dbReference type="SUPFAM" id="SSF54631">
    <property type="entry name" value="CBS-domain pair"/>
    <property type="match status" value="1"/>
</dbReference>
<dbReference type="InterPro" id="IPR036390">
    <property type="entry name" value="WH_DNA-bd_sf"/>
</dbReference>
<dbReference type="PROSITE" id="PS51371">
    <property type="entry name" value="CBS"/>
    <property type="match status" value="2"/>
</dbReference>
<accession>A0A0J1IMZ3</accession>
<dbReference type="OrthoDB" id="9793615at2"/>
<evidence type="ECO:0000313" key="4">
    <source>
        <dbReference type="EMBL" id="KLV27308.1"/>
    </source>
</evidence>
<dbReference type="Gene3D" id="1.10.10.10">
    <property type="entry name" value="Winged helix-like DNA-binding domain superfamily/Winged helix DNA-binding domain"/>
    <property type="match status" value="1"/>
</dbReference>
<feature type="domain" description="CBS" evidence="3">
    <location>
        <begin position="145"/>
        <end position="208"/>
    </location>
</feature>
<evidence type="ECO:0000313" key="6">
    <source>
        <dbReference type="Proteomes" id="UP000036045"/>
    </source>
</evidence>
<dbReference type="InterPro" id="IPR036388">
    <property type="entry name" value="WH-like_DNA-bd_sf"/>
</dbReference>
<dbReference type="Gene3D" id="3.10.580.10">
    <property type="entry name" value="CBS-domain"/>
    <property type="match status" value="1"/>
</dbReference>
<keyword evidence="1" id="KW-0677">Repeat</keyword>
<protein>
    <submittedName>
        <fullName evidence="5">CBS domain-containing protein</fullName>
    </submittedName>
</protein>
<dbReference type="PATRIC" id="fig|1397.4.peg.4147"/>
<dbReference type="InterPro" id="IPR051462">
    <property type="entry name" value="CBS_domain-containing"/>
</dbReference>
<dbReference type="Pfam" id="PF08279">
    <property type="entry name" value="HTH_11"/>
    <property type="match status" value="1"/>
</dbReference>
<keyword evidence="6" id="KW-1185">Reference proteome</keyword>
<evidence type="ECO:0000256" key="2">
    <source>
        <dbReference type="PROSITE-ProRule" id="PRU00703"/>
    </source>
</evidence>
<dbReference type="SMART" id="SM00116">
    <property type="entry name" value="CBS"/>
    <property type="match status" value="2"/>
</dbReference>
<dbReference type="Proteomes" id="UP000036045">
    <property type="component" value="Unassembled WGS sequence"/>
</dbReference>
<evidence type="ECO:0000256" key="1">
    <source>
        <dbReference type="ARBA" id="ARBA00022737"/>
    </source>
</evidence>
<sequence>MELNKRQEKIIEIVKENGPITGEHIADKLNLTRATLRPDLAILTMAGFLDARPRVGYFYTGKNSERLVIDNIRNILVKDYYSHPVVVHENSSVYDAIVIMFTEDVGTIFVIDEASTLTGVVSRKDLLRASIGKQELNSLPVAIIMTRMPNVTYCFKEEILVDVGCKLMDHEIDALPVVEKNENGLLVIGRVSKTNITRAFVDLSNNRKGIVEEHND</sequence>
<evidence type="ECO:0000313" key="7">
    <source>
        <dbReference type="Proteomes" id="UP000216961"/>
    </source>
</evidence>
<dbReference type="Proteomes" id="UP000216961">
    <property type="component" value="Unassembled WGS sequence"/>
</dbReference>
<dbReference type="RefSeq" id="WP_047941287.1">
    <property type="nucleotide sequence ID" value="NZ_CP026031.1"/>
</dbReference>
<organism evidence="4 6">
    <name type="scientific">Niallia circulans</name>
    <name type="common">Bacillus circulans</name>
    <dbReference type="NCBI Taxonomy" id="1397"/>
    <lineage>
        <taxon>Bacteria</taxon>
        <taxon>Bacillati</taxon>
        <taxon>Bacillota</taxon>
        <taxon>Bacilli</taxon>
        <taxon>Bacillales</taxon>
        <taxon>Bacillaceae</taxon>
        <taxon>Niallia</taxon>
    </lineage>
</organism>
<keyword evidence="2" id="KW-0129">CBS domain</keyword>
<proteinExistence type="predicted"/>
<name>A0A0J1IMZ3_NIACI</name>
<dbReference type="InterPro" id="IPR000644">
    <property type="entry name" value="CBS_dom"/>
</dbReference>
<dbReference type="PANTHER" id="PTHR48108">
    <property type="entry name" value="CBS DOMAIN-CONTAINING PROTEIN CBSX2, CHLOROPLASTIC"/>
    <property type="match status" value="1"/>
</dbReference>
<dbReference type="EMBL" id="NPBQ01000136">
    <property type="protein sequence ID" value="PAD80916.1"/>
    <property type="molecule type" value="Genomic_DNA"/>
</dbReference>
<reference evidence="4 6" key="1">
    <citation type="submission" date="2015-05" db="EMBL/GenBank/DDBJ databases">
        <title>Whole genome sequence and identification of bacterial endophytes from Costus igneus.</title>
        <authorList>
            <person name="Lee Y.P."/>
            <person name="Gan H.M."/>
            <person name="Eng W."/>
            <person name="Wheatley M.S."/>
            <person name="Caraballo A."/>
            <person name="Polter S."/>
            <person name="Savka M.A."/>
            <person name="Hudson A.O."/>
        </authorList>
    </citation>
    <scope>NUCLEOTIDE SEQUENCE [LARGE SCALE GENOMIC DNA]</scope>
    <source>
        <strain evidence="4 6">RIT379</strain>
    </source>
</reference>
<feature type="domain" description="CBS" evidence="3">
    <location>
        <begin position="80"/>
        <end position="139"/>
    </location>
</feature>
<comment type="caution">
    <text evidence="4">The sequence shown here is derived from an EMBL/GenBank/DDBJ whole genome shotgun (WGS) entry which is preliminary data.</text>
</comment>
<evidence type="ECO:0000259" key="3">
    <source>
        <dbReference type="PROSITE" id="PS51371"/>
    </source>
</evidence>
<gene>
    <name evidence="4" type="ORF">ABW02_07295</name>
    <name evidence="5" type="ORF">CHH57_22415</name>
</gene>
<dbReference type="InterPro" id="IPR013196">
    <property type="entry name" value="HTH_11"/>
</dbReference>
<dbReference type="PIRSF" id="PIRSF026546">
    <property type="entry name" value="UCP026546_CBS_YqzB"/>
    <property type="match status" value="1"/>
</dbReference>
<dbReference type="EMBL" id="LDPH01000004">
    <property type="protein sequence ID" value="KLV27308.1"/>
    <property type="molecule type" value="Genomic_DNA"/>
</dbReference>
<dbReference type="InterPro" id="IPR046342">
    <property type="entry name" value="CBS_dom_sf"/>
</dbReference>
<dbReference type="KEGG" id="bcir:C2I06_09935"/>
<dbReference type="InterPro" id="IPR016842">
    <property type="entry name" value="UCP026546_HTH-CBS"/>
</dbReference>
<dbReference type="SUPFAM" id="SSF46785">
    <property type="entry name" value="Winged helix' DNA-binding domain"/>
    <property type="match status" value="1"/>
</dbReference>
<dbReference type="CDD" id="cd04617">
    <property type="entry name" value="CBS_pair_CcpN"/>
    <property type="match status" value="1"/>
</dbReference>
<dbReference type="PANTHER" id="PTHR48108:SF32">
    <property type="entry name" value="TRANSCRIPTIONAL REPRESSOR CCPN"/>
    <property type="match status" value="1"/>
</dbReference>
<dbReference type="AlphaFoldDB" id="A0A0J1IMZ3"/>